<dbReference type="AlphaFoldDB" id="X1J7Z9"/>
<gene>
    <name evidence="1" type="ORF">S06H3_05705</name>
</gene>
<name>X1J7Z9_9ZZZZ</name>
<organism evidence="1">
    <name type="scientific">marine sediment metagenome</name>
    <dbReference type="NCBI Taxonomy" id="412755"/>
    <lineage>
        <taxon>unclassified sequences</taxon>
        <taxon>metagenomes</taxon>
        <taxon>ecological metagenomes</taxon>
    </lineage>
</organism>
<accession>X1J7Z9</accession>
<reference evidence="1" key="1">
    <citation type="journal article" date="2014" name="Front. Microbiol.">
        <title>High frequency of phylogenetically diverse reductive dehalogenase-homologous genes in deep subseafloor sedimentary metagenomes.</title>
        <authorList>
            <person name="Kawai M."/>
            <person name="Futagami T."/>
            <person name="Toyoda A."/>
            <person name="Takaki Y."/>
            <person name="Nishi S."/>
            <person name="Hori S."/>
            <person name="Arai W."/>
            <person name="Tsubouchi T."/>
            <person name="Morono Y."/>
            <person name="Uchiyama I."/>
            <person name="Ito T."/>
            <person name="Fujiyama A."/>
            <person name="Inagaki F."/>
            <person name="Takami H."/>
        </authorList>
    </citation>
    <scope>NUCLEOTIDE SEQUENCE</scope>
    <source>
        <strain evidence="1">Expedition CK06-06</strain>
    </source>
</reference>
<evidence type="ECO:0000313" key="1">
    <source>
        <dbReference type="EMBL" id="GAH90092.1"/>
    </source>
</evidence>
<dbReference type="EMBL" id="BARV01002144">
    <property type="protein sequence ID" value="GAH90092.1"/>
    <property type="molecule type" value="Genomic_DNA"/>
</dbReference>
<comment type="caution">
    <text evidence="1">The sequence shown here is derived from an EMBL/GenBank/DDBJ whole genome shotgun (WGS) entry which is preliminary data.</text>
</comment>
<sequence length="230" mass="25889">MADIHFLNDLLDVDVPAPEDGDVLYWDEAASLWKCKPMVAAGGIVERLVRASSDDIEVHWNGSAWVVSLTSDAWYVGYFDSSYQKMGDAGRFLNIYIPKGASIIHAYLKPTARTTDASTGVKSRIHGEKNANPATFSNYADYDARTRTTAVIDWDDIPSWTLGELYQSPDIKSIIEEIVNLDGWVSGNPIAIFWDDHEARTATDIERLRRARSWDHASRTPPMLYIEYRG</sequence>
<protein>
    <submittedName>
        <fullName evidence="1">Uncharacterized protein</fullName>
    </submittedName>
</protein>
<proteinExistence type="predicted"/>